<keyword evidence="4" id="KW-1185">Reference proteome</keyword>
<keyword evidence="1" id="KW-0472">Membrane</keyword>
<dbReference type="Proteomes" id="UP001596443">
    <property type="component" value="Unassembled WGS sequence"/>
</dbReference>
<dbReference type="Pfam" id="PF02397">
    <property type="entry name" value="Bac_transf"/>
    <property type="match status" value="1"/>
</dbReference>
<proteinExistence type="predicted"/>
<keyword evidence="3" id="KW-0808">Transferase</keyword>
<dbReference type="GO" id="GO:0016740">
    <property type="term" value="F:transferase activity"/>
    <property type="evidence" value="ECO:0007669"/>
    <property type="project" value="UniProtKB-KW"/>
</dbReference>
<dbReference type="PANTHER" id="PTHR30576">
    <property type="entry name" value="COLANIC BIOSYNTHESIS UDP-GLUCOSE LIPID CARRIER TRANSFERASE"/>
    <property type="match status" value="1"/>
</dbReference>
<feature type="transmembrane region" description="Helical" evidence="1">
    <location>
        <begin position="284"/>
        <end position="307"/>
    </location>
</feature>
<evidence type="ECO:0000259" key="2">
    <source>
        <dbReference type="Pfam" id="PF02397"/>
    </source>
</evidence>
<dbReference type="GeneID" id="81210258"/>
<feature type="transmembrane region" description="Helical" evidence="1">
    <location>
        <begin position="115"/>
        <end position="133"/>
    </location>
</feature>
<feature type="transmembrane region" description="Helical" evidence="1">
    <location>
        <begin position="91"/>
        <end position="109"/>
    </location>
</feature>
<keyword evidence="1" id="KW-1133">Transmembrane helix</keyword>
<dbReference type="AlphaFoldDB" id="A0ABD5TCY0"/>
<comment type="caution">
    <text evidence="3">The sequence shown here is derived from an EMBL/GenBank/DDBJ whole genome shotgun (WGS) entry which is preliminary data.</text>
</comment>
<evidence type="ECO:0000313" key="3">
    <source>
        <dbReference type="EMBL" id="MFC6787146.1"/>
    </source>
</evidence>
<dbReference type="RefSeq" id="WP_284061328.1">
    <property type="nucleotide sequence ID" value="NZ_CP126158.1"/>
</dbReference>
<organism evidence="3 4">
    <name type="scientific">Halobaculum halobium</name>
    <dbReference type="NCBI Taxonomy" id="3032281"/>
    <lineage>
        <taxon>Archaea</taxon>
        <taxon>Methanobacteriati</taxon>
        <taxon>Methanobacteriota</taxon>
        <taxon>Stenosarchaea group</taxon>
        <taxon>Halobacteria</taxon>
        <taxon>Halobacteriales</taxon>
        <taxon>Haloferacaceae</taxon>
        <taxon>Halobaculum</taxon>
    </lineage>
</organism>
<feature type="transmembrane region" description="Helical" evidence="1">
    <location>
        <begin position="50"/>
        <end position="70"/>
    </location>
</feature>
<feature type="domain" description="Bacterial sugar transferase" evidence="2">
    <location>
        <begin position="279"/>
        <end position="461"/>
    </location>
</feature>
<evidence type="ECO:0000256" key="1">
    <source>
        <dbReference type="SAM" id="Phobius"/>
    </source>
</evidence>
<keyword evidence="1" id="KW-0812">Transmembrane</keyword>
<name>A0ABD5TCY0_9EURY</name>
<protein>
    <submittedName>
        <fullName evidence="3">Sugar transferase</fullName>
    </submittedName>
</protein>
<reference evidence="3 4" key="1">
    <citation type="journal article" date="2019" name="Int. J. Syst. Evol. Microbiol.">
        <title>The Global Catalogue of Microorganisms (GCM) 10K type strain sequencing project: providing services to taxonomists for standard genome sequencing and annotation.</title>
        <authorList>
            <consortium name="The Broad Institute Genomics Platform"/>
            <consortium name="The Broad Institute Genome Sequencing Center for Infectious Disease"/>
            <person name="Wu L."/>
            <person name="Ma J."/>
        </authorList>
    </citation>
    <scope>NUCLEOTIDE SEQUENCE [LARGE SCALE GENOMIC DNA]</scope>
    <source>
        <strain evidence="3 4">SYNS20</strain>
    </source>
</reference>
<dbReference type="InterPro" id="IPR003362">
    <property type="entry name" value="Bact_transf"/>
</dbReference>
<dbReference type="PANTHER" id="PTHR30576:SF0">
    <property type="entry name" value="UNDECAPRENYL-PHOSPHATE N-ACETYLGALACTOSAMINYL 1-PHOSPHATE TRANSFERASE-RELATED"/>
    <property type="match status" value="1"/>
</dbReference>
<evidence type="ECO:0000313" key="4">
    <source>
        <dbReference type="Proteomes" id="UP001596443"/>
    </source>
</evidence>
<dbReference type="EMBL" id="JBHSWX010000012">
    <property type="protein sequence ID" value="MFC6787146.1"/>
    <property type="molecule type" value="Genomic_DNA"/>
</dbReference>
<accession>A0ABD5TCY0</accession>
<gene>
    <name evidence="3" type="ORF">ACFQFD_14420</name>
</gene>
<sequence>MERGWRYRFASVGGVILLSTLAVAIANHGAVQSVAAMLPLLGQLPAGSPGGPEFAIEVLLTVAVFTGAFFPLYRPRPRRVLDTVALAHKRVVVAVFAVATIGFFDYTYALPRLTVLLVTPVLFVALPAWFVWIRQRPNVDGARTIVVGDDPDVIEDVIAEVDEKLLGYLCPTNTLGVQTKLGPQAMADGGVHVEGLSRLGGLSRIEDVLVEYDVDTVVLAFEHADRAEFFGALDACYEHGVNAKVHRDHSDTVLTSGDDVGPLLDVVIEPWDVQDYMLKRAFDVVFSVVGLVVLAPVIVGICVAIKLDDGGSVLYKQERTAVFGETFDVYKFRSMIENAEAETGATISDDDDGRVDPRVTDMGRVLRRTHLDEIPQLWSVLRGDMSVVGPRPERPELDSDIQSGVVEWQKRWFVKPGLTGLAQINDITGIDPEEKIRYDLQYVKRRSFRFDLKLVVRQIWKIGADIMEQIHK</sequence>